<dbReference type="Pfam" id="PF11268">
    <property type="entry name" value="DUF3071"/>
    <property type="match status" value="1"/>
</dbReference>
<feature type="compositionally biased region" description="Low complexity" evidence="1">
    <location>
        <begin position="326"/>
        <end position="337"/>
    </location>
</feature>
<organism evidence="3 4">
    <name type="scientific">Bailinhaonella thermotolerans</name>
    <dbReference type="NCBI Taxonomy" id="1070861"/>
    <lineage>
        <taxon>Bacteria</taxon>
        <taxon>Bacillati</taxon>
        <taxon>Actinomycetota</taxon>
        <taxon>Actinomycetes</taxon>
        <taxon>Streptosporangiales</taxon>
        <taxon>Streptosporangiaceae</taxon>
        <taxon>Bailinhaonella</taxon>
    </lineage>
</organism>
<protein>
    <submittedName>
        <fullName evidence="3">DUF3071 domain-containing protein</fullName>
    </submittedName>
</protein>
<keyword evidence="4" id="KW-1185">Reference proteome</keyword>
<dbReference type="Proteomes" id="UP000265768">
    <property type="component" value="Unassembled WGS sequence"/>
</dbReference>
<reference evidence="3 4" key="1">
    <citation type="submission" date="2018-09" db="EMBL/GenBank/DDBJ databases">
        <title>YIM 75507 draft genome.</title>
        <authorList>
            <person name="Tang S."/>
            <person name="Feng Y."/>
        </authorList>
    </citation>
    <scope>NUCLEOTIDE SEQUENCE [LARGE SCALE GENOMIC DNA]</scope>
    <source>
        <strain evidence="3 4">YIM 75507</strain>
    </source>
</reference>
<dbReference type="OrthoDB" id="5180791at2"/>
<evidence type="ECO:0000259" key="2">
    <source>
        <dbReference type="Pfam" id="PF11268"/>
    </source>
</evidence>
<proteinExistence type="predicted"/>
<gene>
    <name evidence="3" type="ORF">D5H75_07335</name>
</gene>
<name>A0A3A4AWH3_9ACTN</name>
<dbReference type="EMBL" id="QZEY01000002">
    <property type="protein sequence ID" value="RJL34265.1"/>
    <property type="molecule type" value="Genomic_DNA"/>
</dbReference>
<feature type="compositionally biased region" description="Low complexity" evidence="1">
    <location>
        <begin position="352"/>
        <end position="368"/>
    </location>
</feature>
<feature type="region of interest" description="Disordered" evidence="1">
    <location>
        <begin position="216"/>
        <end position="240"/>
    </location>
</feature>
<feature type="domain" description="DUF3071" evidence="2">
    <location>
        <begin position="1"/>
        <end position="170"/>
    </location>
</feature>
<dbReference type="AlphaFoldDB" id="A0A3A4AWH3"/>
<feature type="compositionally biased region" description="Pro residues" evidence="1">
    <location>
        <begin position="285"/>
        <end position="325"/>
    </location>
</feature>
<feature type="compositionally biased region" description="Pro residues" evidence="1">
    <location>
        <begin position="338"/>
        <end position="351"/>
    </location>
</feature>
<accession>A0A3A4AWH3</accession>
<dbReference type="NCBIfam" id="NF040712">
    <property type="entry name" value="SepH"/>
    <property type="match status" value="1"/>
</dbReference>
<dbReference type="InterPro" id="IPR047682">
    <property type="entry name" value="SepH-like"/>
</dbReference>
<dbReference type="RefSeq" id="WP_119925566.1">
    <property type="nucleotide sequence ID" value="NZ_QZEY01000002.1"/>
</dbReference>
<comment type="caution">
    <text evidence="3">The sequence shown here is derived from an EMBL/GenBank/DDBJ whole genome shotgun (WGS) entry which is preliminary data.</text>
</comment>
<evidence type="ECO:0000256" key="1">
    <source>
        <dbReference type="SAM" id="MobiDB-lite"/>
    </source>
</evidence>
<feature type="compositionally biased region" description="Pro residues" evidence="1">
    <location>
        <begin position="254"/>
        <end position="270"/>
    </location>
</feature>
<dbReference type="InterPro" id="IPR021421">
    <property type="entry name" value="DUF3071"/>
</dbReference>
<evidence type="ECO:0000313" key="3">
    <source>
        <dbReference type="EMBL" id="RJL34265.1"/>
    </source>
</evidence>
<sequence length="433" mass="46517">MQELRLVAVSEDGTYLVLATAGRGTRFTLPVDDRLRAAVRGNFSRLGQYEIEVESPLRPKEIQARIRAGETAEEIAATAGIPVERVRWFEGPVLQEREYMAQQAQRVPIRFPGASTPGPALGELVAERLGRTGVPAEEIDWDSRKLDDGTWRVKLGFIAEGQTRHAEWVFDPRRRHLAPADDTAGKLTAEEFDGSFLEDETVTRFAPRLAAKLQPVPPLQPVPAAPLREEPPATEPPRVSDPIADAMQVVAEPAPEPVPDPVPHPAPPADEPARPAMVIEDPVPLSRPRPHMPPPALHEEPAPAPKITPAPAPAAQPKPAQPKPAAPAASAKPVTPVASPPPADKPAPKPAAKPAKPQAAPAASAKPAPAKPKPAPEEPAEEAQAAETDQKDQKDQPQQPQQARPARKAAGGRGRRASVPTWDEIMFGARRQD</sequence>
<evidence type="ECO:0000313" key="4">
    <source>
        <dbReference type="Proteomes" id="UP000265768"/>
    </source>
</evidence>
<feature type="region of interest" description="Disordered" evidence="1">
    <location>
        <begin position="253"/>
        <end position="433"/>
    </location>
</feature>